<evidence type="ECO:0000256" key="2">
    <source>
        <dbReference type="RuleBase" id="RU000363"/>
    </source>
</evidence>
<name>A0ABP6DMN7_9ACTN</name>
<dbReference type="PRINTS" id="PR00081">
    <property type="entry name" value="GDHRDH"/>
</dbReference>
<dbReference type="PANTHER" id="PTHR43157:SF31">
    <property type="entry name" value="PHOSPHATIDYLINOSITOL-GLYCAN BIOSYNTHESIS CLASS F PROTEIN"/>
    <property type="match status" value="1"/>
</dbReference>
<sequence length="299" mass="31908">MVWTAAEIPDLSGKTAIVTGANSGIGMIAAGELARRGATTVLACRDTAKGEAARSRMLAAGPKGSIEVRRLDLADLSSVREFAATVESDVDILLNNAGVMALPYRKTVDGFEMQFGTNHLGHFALTGLLLPRLRGRVVTVSSLVHVGGRMRFDDLNAERGYRRWSAYSQSKLANLLFAYELERRAGRRLTSVAAHPGYSSTNLQTAGPRMAGNKLAELGQTAFNVLFAQSAERGALPLLFAATVPGLPGGSYVGPDGPFEVWGYPTIVDSSPASKDETAAARLWEISEQLTNVSYSFAD</sequence>
<comment type="caution">
    <text evidence="3">The sequence shown here is derived from an EMBL/GenBank/DDBJ whole genome shotgun (WGS) entry which is preliminary data.</text>
</comment>
<keyword evidence="1" id="KW-0560">Oxidoreductase</keyword>
<dbReference type="InterPro" id="IPR002347">
    <property type="entry name" value="SDR_fam"/>
</dbReference>
<organism evidence="3 4">
    <name type="scientific">Nonomuraea recticatena</name>
    <dbReference type="NCBI Taxonomy" id="46178"/>
    <lineage>
        <taxon>Bacteria</taxon>
        <taxon>Bacillati</taxon>
        <taxon>Actinomycetota</taxon>
        <taxon>Actinomycetes</taxon>
        <taxon>Streptosporangiales</taxon>
        <taxon>Streptosporangiaceae</taxon>
        <taxon>Nonomuraea</taxon>
    </lineage>
</organism>
<dbReference type="InterPro" id="IPR036291">
    <property type="entry name" value="NAD(P)-bd_dom_sf"/>
</dbReference>
<gene>
    <name evidence="3" type="ORF">GCM10010412_013180</name>
</gene>
<dbReference type="PRINTS" id="PR00080">
    <property type="entry name" value="SDRFAMILY"/>
</dbReference>
<evidence type="ECO:0000313" key="4">
    <source>
        <dbReference type="Proteomes" id="UP001501666"/>
    </source>
</evidence>
<dbReference type="NCBIfam" id="NF004846">
    <property type="entry name" value="PRK06197.1"/>
    <property type="match status" value="1"/>
</dbReference>
<proteinExistence type="inferred from homology"/>
<dbReference type="PANTHER" id="PTHR43157">
    <property type="entry name" value="PHOSPHATIDYLINOSITOL-GLYCAN BIOSYNTHESIS CLASS F PROTEIN-RELATED"/>
    <property type="match status" value="1"/>
</dbReference>
<dbReference type="CDD" id="cd05327">
    <property type="entry name" value="retinol-DH_like_SDR_c_like"/>
    <property type="match status" value="1"/>
</dbReference>
<dbReference type="EMBL" id="BAAATE010000003">
    <property type="protein sequence ID" value="GAA2648680.1"/>
    <property type="molecule type" value="Genomic_DNA"/>
</dbReference>
<accession>A0ABP6DMN7</accession>
<dbReference type="RefSeq" id="WP_346144175.1">
    <property type="nucleotide sequence ID" value="NZ_BAAATE010000003.1"/>
</dbReference>
<comment type="similarity">
    <text evidence="2">Belongs to the short-chain dehydrogenases/reductases (SDR) family.</text>
</comment>
<evidence type="ECO:0000256" key="1">
    <source>
        <dbReference type="ARBA" id="ARBA00023002"/>
    </source>
</evidence>
<reference evidence="4" key="1">
    <citation type="journal article" date="2019" name="Int. J. Syst. Evol. Microbiol.">
        <title>The Global Catalogue of Microorganisms (GCM) 10K type strain sequencing project: providing services to taxonomists for standard genome sequencing and annotation.</title>
        <authorList>
            <consortium name="The Broad Institute Genomics Platform"/>
            <consortium name="The Broad Institute Genome Sequencing Center for Infectious Disease"/>
            <person name="Wu L."/>
            <person name="Ma J."/>
        </authorList>
    </citation>
    <scope>NUCLEOTIDE SEQUENCE [LARGE SCALE GENOMIC DNA]</scope>
    <source>
        <strain evidence="4">JCM 6835</strain>
    </source>
</reference>
<dbReference type="Proteomes" id="UP001501666">
    <property type="component" value="Unassembled WGS sequence"/>
</dbReference>
<keyword evidence="4" id="KW-1185">Reference proteome</keyword>
<dbReference type="Gene3D" id="3.40.50.720">
    <property type="entry name" value="NAD(P)-binding Rossmann-like Domain"/>
    <property type="match status" value="1"/>
</dbReference>
<dbReference type="Pfam" id="PF00106">
    <property type="entry name" value="adh_short"/>
    <property type="match status" value="1"/>
</dbReference>
<dbReference type="NCBIfam" id="NF004513">
    <property type="entry name" value="PRK05854.1"/>
    <property type="match status" value="1"/>
</dbReference>
<evidence type="ECO:0000313" key="3">
    <source>
        <dbReference type="EMBL" id="GAA2648680.1"/>
    </source>
</evidence>
<dbReference type="SUPFAM" id="SSF51735">
    <property type="entry name" value="NAD(P)-binding Rossmann-fold domains"/>
    <property type="match status" value="1"/>
</dbReference>
<protein>
    <submittedName>
        <fullName evidence="3">Oxidoreductase</fullName>
    </submittedName>
</protein>